<dbReference type="Gene3D" id="1.20.58.160">
    <property type="match status" value="1"/>
</dbReference>
<sequence>MKSRPFLNFLPNSRTHDDVTLSLLDTCKESQHVIKGIIERTTDDEGMLSEALHLHDDLQQIISKV</sequence>
<feature type="domain" description="GAT" evidence="4">
    <location>
        <begin position="1"/>
        <end position="65"/>
    </location>
</feature>
<dbReference type="GO" id="GO:0035091">
    <property type="term" value="F:phosphatidylinositol binding"/>
    <property type="evidence" value="ECO:0007669"/>
    <property type="project" value="InterPro"/>
</dbReference>
<comment type="subcellular location">
    <subcellularLocation>
        <location evidence="1">Membrane</location>
        <topology evidence="1">Peripheral membrane protein</topology>
    </subcellularLocation>
</comment>
<evidence type="ECO:0000259" key="4">
    <source>
        <dbReference type="PROSITE" id="PS50909"/>
    </source>
</evidence>
<comment type="similarity">
    <text evidence="2">Belongs to the TOM1 family.</text>
</comment>
<dbReference type="InParanoid" id="A0A2P5E865"/>
<evidence type="ECO:0000313" key="6">
    <source>
        <dbReference type="Proteomes" id="UP000237000"/>
    </source>
</evidence>
<dbReference type="SUPFAM" id="SSF89009">
    <property type="entry name" value="GAT-like domain"/>
    <property type="match status" value="1"/>
</dbReference>
<dbReference type="GO" id="GO:0016020">
    <property type="term" value="C:membrane"/>
    <property type="evidence" value="ECO:0007669"/>
    <property type="project" value="UniProtKB-SubCell"/>
</dbReference>
<dbReference type="GO" id="GO:0043328">
    <property type="term" value="P:protein transport to vacuole involved in ubiquitin-dependent protein catabolic process via the multivesicular body sorting pathway"/>
    <property type="evidence" value="ECO:0007669"/>
    <property type="project" value="InterPro"/>
</dbReference>
<keyword evidence="6" id="KW-1185">Reference proteome</keyword>
<dbReference type="InterPro" id="IPR038425">
    <property type="entry name" value="GAT_sf"/>
</dbReference>
<dbReference type="OrthoDB" id="1740761at2759"/>
<evidence type="ECO:0000256" key="3">
    <source>
        <dbReference type="ARBA" id="ARBA00023136"/>
    </source>
</evidence>
<proteinExistence type="inferred from homology"/>
<evidence type="ECO:0000313" key="5">
    <source>
        <dbReference type="EMBL" id="PON81739.1"/>
    </source>
</evidence>
<dbReference type="InterPro" id="IPR004152">
    <property type="entry name" value="GAT_dom"/>
</dbReference>
<accession>A0A2P5E865</accession>
<dbReference type="PANTHER" id="PTHR46646">
    <property type="entry name" value="TOM1-LIKE PROTEIN 1"/>
    <property type="match status" value="1"/>
</dbReference>
<dbReference type="GO" id="GO:0043130">
    <property type="term" value="F:ubiquitin binding"/>
    <property type="evidence" value="ECO:0007669"/>
    <property type="project" value="InterPro"/>
</dbReference>
<evidence type="ECO:0000256" key="1">
    <source>
        <dbReference type="ARBA" id="ARBA00004170"/>
    </source>
</evidence>
<dbReference type="EMBL" id="JXTC01000209">
    <property type="protein sequence ID" value="PON81739.1"/>
    <property type="molecule type" value="Genomic_DNA"/>
</dbReference>
<evidence type="ECO:0000256" key="2">
    <source>
        <dbReference type="ARBA" id="ARBA00007708"/>
    </source>
</evidence>
<name>A0A2P5E865_TREOI</name>
<dbReference type="GO" id="GO:0005737">
    <property type="term" value="C:cytoplasm"/>
    <property type="evidence" value="ECO:0007669"/>
    <property type="project" value="UniProtKB-ARBA"/>
</dbReference>
<dbReference type="Pfam" id="PF03127">
    <property type="entry name" value="GAT"/>
    <property type="match status" value="1"/>
</dbReference>
<keyword evidence="3" id="KW-0472">Membrane</keyword>
<dbReference type="STRING" id="63057.A0A2P5E865"/>
<dbReference type="AlphaFoldDB" id="A0A2P5E865"/>
<comment type="caution">
    <text evidence="5">The sequence shown here is derived from an EMBL/GenBank/DDBJ whole genome shotgun (WGS) entry which is preliminary data.</text>
</comment>
<dbReference type="PROSITE" id="PS50909">
    <property type="entry name" value="GAT"/>
    <property type="match status" value="1"/>
</dbReference>
<gene>
    <name evidence="5" type="ORF">TorRG33x02_224550</name>
</gene>
<dbReference type="Proteomes" id="UP000237000">
    <property type="component" value="Unassembled WGS sequence"/>
</dbReference>
<protein>
    <submittedName>
        <fullName evidence="5">GAT domain containing protein</fullName>
    </submittedName>
</protein>
<dbReference type="PANTHER" id="PTHR46646:SF5">
    <property type="entry name" value="TOM1-LIKE PROTEIN 2"/>
    <property type="match status" value="1"/>
</dbReference>
<dbReference type="InterPro" id="IPR044836">
    <property type="entry name" value="TOL_plant"/>
</dbReference>
<reference evidence="6" key="1">
    <citation type="submission" date="2016-06" db="EMBL/GenBank/DDBJ databases">
        <title>Parallel loss of symbiosis genes in relatives of nitrogen-fixing non-legume Parasponia.</title>
        <authorList>
            <person name="Van Velzen R."/>
            <person name="Holmer R."/>
            <person name="Bu F."/>
            <person name="Rutten L."/>
            <person name="Van Zeijl A."/>
            <person name="Liu W."/>
            <person name="Santuari L."/>
            <person name="Cao Q."/>
            <person name="Sharma T."/>
            <person name="Shen D."/>
            <person name="Roswanjaya Y."/>
            <person name="Wardhani T."/>
            <person name="Kalhor M.S."/>
            <person name="Jansen J."/>
            <person name="Van den Hoogen J."/>
            <person name="Gungor B."/>
            <person name="Hartog M."/>
            <person name="Hontelez J."/>
            <person name="Verver J."/>
            <person name="Yang W.-C."/>
            <person name="Schijlen E."/>
            <person name="Repin R."/>
            <person name="Schilthuizen M."/>
            <person name="Schranz E."/>
            <person name="Heidstra R."/>
            <person name="Miyata K."/>
            <person name="Fedorova E."/>
            <person name="Kohlen W."/>
            <person name="Bisseling T."/>
            <person name="Smit S."/>
            <person name="Geurts R."/>
        </authorList>
    </citation>
    <scope>NUCLEOTIDE SEQUENCE [LARGE SCALE GENOMIC DNA]</scope>
    <source>
        <strain evidence="6">cv. RG33-2</strain>
    </source>
</reference>
<organism evidence="5 6">
    <name type="scientific">Trema orientale</name>
    <name type="common">Charcoal tree</name>
    <name type="synonym">Celtis orientalis</name>
    <dbReference type="NCBI Taxonomy" id="63057"/>
    <lineage>
        <taxon>Eukaryota</taxon>
        <taxon>Viridiplantae</taxon>
        <taxon>Streptophyta</taxon>
        <taxon>Embryophyta</taxon>
        <taxon>Tracheophyta</taxon>
        <taxon>Spermatophyta</taxon>
        <taxon>Magnoliopsida</taxon>
        <taxon>eudicotyledons</taxon>
        <taxon>Gunneridae</taxon>
        <taxon>Pentapetalae</taxon>
        <taxon>rosids</taxon>
        <taxon>fabids</taxon>
        <taxon>Rosales</taxon>
        <taxon>Cannabaceae</taxon>
        <taxon>Trema</taxon>
    </lineage>
</organism>